<dbReference type="Proteomes" id="UP000008909">
    <property type="component" value="Unassembled WGS sequence"/>
</dbReference>
<accession>G7Y8P1</accession>
<organism evidence="1 2">
    <name type="scientific">Clonorchis sinensis</name>
    <name type="common">Chinese liver fluke</name>
    <dbReference type="NCBI Taxonomy" id="79923"/>
    <lineage>
        <taxon>Eukaryota</taxon>
        <taxon>Metazoa</taxon>
        <taxon>Spiralia</taxon>
        <taxon>Lophotrochozoa</taxon>
        <taxon>Platyhelminthes</taxon>
        <taxon>Trematoda</taxon>
        <taxon>Digenea</taxon>
        <taxon>Opisthorchiida</taxon>
        <taxon>Opisthorchiata</taxon>
        <taxon>Opisthorchiidae</taxon>
        <taxon>Clonorchis</taxon>
    </lineage>
</organism>
<keyword evidence="2" id="KW-1185">Reference proteome</keyword>
<evidence type="ECO:0000313" key="1">
    <source>
        <dbReference type="EMBL" id="GAA49326.1"/>
    </source>
</evidence>
<sequence>MCARSSSSRRPYLNITIDSMTSVFSTDASLPYNHDLFESLIVKKRINFLLLKNGWKFSSTVEVCRYQAHEEEHFNGETDGATSEFCIKTNGEVQVWNYTEPTRNNQKDAVFGVVTRLEYIKLHRKMSGSVQARKVHVQRTTRPQSRHRYHTFWIAGAFMELTKHGLAACGQQNWCEIVHGRNVAIGWTERTSD</sequence>
<name>G7Y8P1_CLOSI</name>
<dbReference type="AlphaFoldDB" id="G7Y8P1"/>
<evidence type="ECO:0000313" key="2">
    <source>
        <dbReference type="Proteomes" id="UP000008909"/>
    </source>
</evidence>
<protein>
    <submittedName>
        <fullName evidence="1">Uncharacterized protein</fullName>
    </submittedName>
</protein>
<dbReference type="EMBL" id="DF142950">
    <property type="protein sequence ID" value="GAA49326.1"/>
    <property type="molecule type" value="Genomic_DNA"/>
</dbReference>
<gene>
    <name evidence="1" type="ORF">CLF_102871</name>
</gene>
<reference key="2">
    <citation type="submission" date="2011-10" db="EMBL/GenBank/DDBJ databases">
        <title>The genome and transcriptome sequence of Clonorchis sinensis provide insights into the carcinogenic liver fluke.</title>
        <authorList>
            <person name="Wang X."/>
            <person name="Huang Y."/>
            <person name="Chen W."/>
            <person name="Liu H."/>
            <person name="Guo L."/>
            <person name="Chen Y."/>
            <person name="Luo F."/>
            <person name="Zhou W."/>
            <person name="Sun J."/>
            <person name="Mao Q."/>
            <person name="Liang P."/>
            <person name="Zhou C."/>
            <person name="Tian Y."/>
            <person name="Men J."/>
            <person name="Lv X."/>
            <person name="Huang L."/>
            <person name="Zhou J."/>
            <person name="Hu Y."/>
            <person name="Li R."/>
            <person name="Zhang F."/>
            <person name="Lei H."/>
            <person name="Li X."/>
            <person name="Hu X."/>
            <person name="Liang C."/>
            <person name="Xu J."/>
            <person name="Wu Z."/>
            <person name="Yu X."/>
        </authorList>
    </citation>
    <scope>NUCLEOTIDE SEQUENCE</scope>
    <source>
        <strain>Henan</strain>
    </source>
</reference>
<reference evidence="1" key="1">
    <citation type="journal article" date="2011" name="Genome Biol.">
        <title>The draft genome of the carcinogenic human liver fluke Clonorchis sinensis.</title>
        <authorList>
            <person name="Wang X."/>
            <person name="Chen W."/>
            <person name="Huang Y."/>
            <person name="Sun J."/>
            <person name="Men J."/>
            <person name="Liu H."/>
            <person name="Luo F."/>
            <person name="Guo L."/>
            <person name="Lv X."/>
            <person name="Deng C."/>
            <person name="Zhou C."/>
            <person name="Fan Y."/>
            <person name="Li X."/>
            <person name="Huang L."/>
            <person name="Hu Y."/>
            <person name="Liang C."/>
            <person name="Hu X."/>
            <person name="Xu J."/>
            <person name="Yu X."/>
        </authorList>
    </citation>
    <scope>NUCLEOTIDE SEQUENCE [LARGE SCALE GENOMIC DNA]</scope>
    <source>
        <strain evidence="1">Henan</strain>
    </source>
</reference>
<proteinExistence type="predicted"/>